<dbReference type="Gene3D" id="3.90.550.10">
    <property type="entry name" value="Spore Coat Polysaccharide Biosynthesis Protein SpsA, Chain A"/>
    <property type="match status" value="1"/>
</dbReference>
<feature type="transmembrane region" description="Helical" evidence="1">
    <location>
        <begin position="339"/>
        <end position="357"/>
    </location>
</feature>
<dbReference type="AlphaFoldDB" id="A0A1U7GYV6"/>
<keyword evidence="1" id="KW-1133">Transmembrane helix</keyword>
<comment type="caution">
    <text evidence="2">The sequence shown here is derived from an EMBL/GenBank/DDBJ whole genome shotgun (WGS) entry which is preliminary data.</text>
</comment>
<feature type="transmembrane region" description="Helical" evidence="1">
    <location>
        <begin position="312"/>
        <end position="332"/>
    </location>
</feature>
<keyword evidence="2" id="KW-0808">Transferase</keyword>
<proteinExistence type="predicted"/>
<keyword evidence="1" id="KW-0472">Membrane</keyword>
<feature type="transmembrane region" description="Helical" evidence="1">
    <location>
        <begin position="377"/>
        <end position="396"/>
    </location>
</feature>
<dbReference type="SUPFAM" id="SSF53448">
    <property type="entry name" value="Nucleotide-diphospho-sugar transferases"/>
    <property type="match status" value="1"/>
</dbReference>
<keyword evidence="1" id="KW-0812">Transmembrane</keyword>
<dbReference type="InterPro" id="IPR050256">
    <property type="entry name" value="Glycosyltransferase_2"/>
</dbReference>
<dbReference type="InterPro" id="IPR029044">
    <property type="entry name" value="Nucleotide-diphossugar_trans"/>
</dbReference>
<dbReference type="RefSeq" id="WP_073555996.1">
    <property type="nucleotide sequence ID" value="NZ_MRCA01000006.1"/>
</dbReference>
<dbReference type="Proteomes" id="UP000186391">
    <property type="component" value="Unassembled WGS sequence"/>
</dbReference>
<dbReference type="PANTHER" id="PTHR48090:SF6">
    <property type="entry name" value="SLR5056 PROTEIN"/>
    <property type="match status" value="1"/>
</dbReference>
<evidence type="ECO:0000256" key="1">
    <source>
        <dbReference type="SAM" id="Phobius"/>
    </source>
</evidence>
<dbReference type="OrthoDB" id="9797391at2"/>
<keyword evidence="3" id="KW-1185">Reference proteome</keyword>
<dbReference type="CDD" id="cd06438">
    <property type="entry name" value="EpsO_like"/>
    <property type="match status" value="1"/>
</dbReference>
<evidence type="ECO:0000313" key="3">
    <source>
        <dbReference type="Proteomes" id="UP000186391"/>
    </source>
</evidence>
<protein>
    <submittedName>
        <fullName evidence="2">Glycosyl transferase</fullName>
    </submittedName>
</protein>
<sequence length="404" mass="45091">MSISQFLTLSGGVFLLISTLVLLIICLFFLVECTAALLPIPSWHRTHQWQDTQVTVLVPAHNEEVVIRSTLEKLIPALKAQDRLIVIADNCSDATAEIARSVGAMVIERHDSICKGKGYALDYGLQFIESEPPDVVVIIDADCKAYPGAIAQLSECAIATNRPVQATYLMLRQKNSQSSKDLVSQFSIIIKNLVRPLGSTRLGMPCFLYGTGMAFPWSVIRSVNLASGHIVEDLKLGLDLAIAGHKPLFCPEAKVTGYLPQQLQAAKTQRTRWEHGHLQIMQTYVPLLLQEAVNQKRLDLLVTTLDLCVPPLSLLVMIWSVLMTFSLLFGVLAGVWIPVIMVICSGLCVLMSIFIAWSKFAYQDLPLHELLTIPVYIFWKIPVYFNFLVQSQSLWIRTERDKIS</sequence>
<name>A0A1U7GYV6_9CYAN</name>
<dbReference type="Pfam" id="PF13641">
    <property type="entry name" value="Glyco_tranf_2_3"/>
    <property type="match status" value="1"/>
</dbReference>
<organism evidence="2 3">
    <name type="scientific">Fischerella major NIES-592</name>
    <dbReference type="NCBI Taxonomy" id="210994"/>
    <lineage>
        <taxon>Bacteria</taxon>
        <taxon>Bacillati</taxon>
        <taxon>Cyanobacteriota</taxon>
        <taxon>Cyanophyceae</taxon>
        <taxon>Nostocales</taxon>
        <taxon>Hapalosiphonaceae</taxon>
        <taxon>Fischerella</taxon>
    </lineage>
</organism>
<accession>A0A1U7GYV6</accession>
<gene>
    <name evidence="2" type="ORF">NIES592_13420</name>
</gene>
<feature type="transmembrane region" description="Helical" evidence="1">
    <location>
        <begin position="12"/>
        <end position="31"/>
    </location>
</feature>
<reference evidence="2 3" key="1">
    <citation type="submission" date="2016-11" db="EMBL/GenBank/DDBJ databases">
        <title>Draft Genome Sequences of Nine Cyanobacterial Strains from Diverse Habitats.</title>
        <authorList>
            <person name="Zhu T."/>
            <person name="Hou S."/>
            <person name="Lu X."/>
            <person name="Hess W.R."/>
        </authorList>
    </citation>
    <scope>NUCLEOTIDE SEQUENCE [LARGE SCALE GENOMIC DNA]</scope>
    <source>
        <strain evidence="2 3">NIES-592</strain>
    </source>
</reference>
<evidence type="ECO:0000313" key="2">
    <source>
        <dbReference type="EMBL" id="OKH13613.1"/>
    </source>
</evidence>
<dbReference type="PANTHER" id="PTHR48090">
    <property type="entry name" value="UNDECAPRENYL-PHOSPHATE 4-DEOXY-4-FORMAMIDO-L-ARABINOSE TRANSFERASE-RELATED"/>
    <property type="match status" value="1"/>
</dbReference>
<dbReference type="GO" id="GO:0016740">
    <property type="term" value="F:transferase activity"/>
    <property type="evidence" value="ECO:0007669"/>
    <property type="project" value="UniProtKB-KW"/>
</dbReference>
<dbReference type="EMBL" id="MRCA01000006">
    <property type="protein sequence ID" value="OKH13613.1"/>
    <property type="molecule type" value="Genomic_DNA"/>
</dbReference>